<name>A0AA88GX96_NAELO</name>
<keyword evidence="19" id="KW-1185">Reference proteome</keyword>
<feature type="domain" description="Fungal lipase-type" evidence="17">
    <location>
        <begin position="526"/>
        <end position="650"/>
    </location>
</feature>
<keyword evidence="12" id="KW-0472">Membrane</keyword>
<proteinExistence type="predicted"/>
<dbReference type="GeneID" id="68093671"/>
<comment type="subcellular location">
    <subcellularLocation>
        <location evidence="2">Cell membrane</location>
        <topology evidence="2">Multi-pass membrane protein</topology>
    </subcellularLocation>
</comment>
<dbReference type="GO" id="GO:0005886">
    <property type="term" value="C:plasma membrane"/>
    <property type="evidence" value="ECO:0007669"/>
    <property type="project" value="UniProtKB-SubCell"/>
</dbReference>
<dbReference type="InterPro" id="IPR029058">
    <property type="entry name" value="AB_hydrolase_fold"/>
</dbReference>
<dbReference type="Gene3D" id="3.40.50.1820">
    <property type="entry name" value="alpha/beta hydrolase"/>
    <property type="match status" value="1"/>
</dbReference>
<evidence type="ECO:0000256" key="1">
    <source>
        <dbReference type="ARBA" id="ARBA00001913"/>
    </source>
</evidence>
<evidence type="ECO:0000256" key="9">
    <source>
        <dbReference type="ARBA" id="ARBA00022963"/>
    </source>
</evidence>
<accession>A0AA88GX96</accession>
<feature type="region of interest" description="Disordered" evidence="16">
    <location>
        <begin position="747"/>
        <end position="811"/>
    </location>
</feature>
<evidence type="ECO:0000256" key="4">
    <source>
        <dbReference type="ARBA" id="ARBA00022553"/>
    </source>
</evidence>
<keyword evidence="10" id="KW-1133">Transmembrane helix</keyword>
<keyword evidence="9" id="KW-0442">Lipid degradation</keyword>
<feature type="compositionally biased region" description="Polar residues" evidence="16">
    <location>
        <begin position="276"/>
        <end position="292"/>
    </location>
</feature>
<feature type="region of interest" description="Disordered" evidence="16">
    <location>
        <begin position="276"/>
        <end position="322"/>
    </location>
</feature>
<evidence type="ECO:0000256" key="2">
    <source>
        <dbReference type="ARBA" id="ARBA00004651"/>
    </source>
</evidence>
<keyword evidence="4" id="KW-0597">Phosphoprotein</keyword>
<evidence type="ECO:0000256" key="15">
    <source>
        <dbReference type="SAM" id="Coils"/>
    </source>
</evidence>
<protein>
    <recommendedName>
        <fullName evidence="14">sn-1-specific diacylglycerol lipase</fullName>
        <ecNumber evidence="14">3.1.1.116</ecNumber>
    </recommendedName>
</protein>
<evidence type="ECO:0000256" key="10">
    <source>
        <dbReference type="ARBA" id="ARBA00022989"/>
    </source>
</evidence>
<evidence type="ECO:0000256" key="13">
    <source>
        <dbReference type="ARBA" id="ARBA00024531"/>
    </source>
</evidence>
<comment type="cofactor">
    <cofactor evidence="1">
        <name>Ca(2+)</name>
        <dbReference type="ChEBI" id="CHEBI:29108"/>
    </cofactor>
</comment>
<dbReference type="PANTHER" id="PTHR45792">
    <property type="entry name" value="DIACYLGLYCEROL LIPASE HOMOLOG-RELATED"/>
    <property type="match status" value="1"/>
</dbReference>
<comment type="caution">
    <text evidence="18">The sequence shown here is derived from an EMBL/GenBank/DDBJ whole genome shotgun (WGS) entry which is preliminary data.</text>
</comment>
<feature type="region of interest" description="Disordered" evidence="16">
    <location>
        <begin position="38"/>
        <end position="129"/>
    </location>
</feature>
<organism evidence="18 19">
    <name type="scientific">Naegleria lovaniensis</name>
    <name type="common">Amoeba</name>
    <dbReference type="NCBI Taxonomy" id="51637"/>
    <lineage>
        <taxon>Eukaryota</taxon>
        <taxon>Discoba</taxon>
        <taxon>Heterolobosea</taxon>
        <taxon>Tetramitia</taxon>
        <taxon>Eutetramitia</taxon>
        <taxon>Vahlkampfiidae</taxon>
        <taxon>Naegleria</taxon>
    </lineage>
</organism>
<dbReference type="InterPro" id="IPR052214">
    <property type="entry name" value="DAG_Lipase-Related"/>
</dbReference>
<comment type="catalytic activity">
    <reaction evidence="13">
        <text>a 1,2-diacyl-sn-glycerol + H2O = a 2-acylglycerol + a fatty acid + H(+)</text>
        <dbReference type="Rhea" id="RHEA:33275"/>
        <dbReference type="ChEBI" id="CHEBI:15377"/>
        <dbReference type="ChEBI" id="CHEBI:15378"/>
        <dbReference type="ChEBI" id="CHEBI:17389"/>
        <dbReference type="ChEBI" id="CHEBI:17815"/>
        <dbReference type="ChEBI" id="CHEBI:28868"/>
        <dbReference type="EC" id="3.1.1.116"/>
    </reaction>
    <physiologicalReaction direction="left-to-right" evidence="13">
        <dbReference type="Rhea" id="RHEA:33276"/>
    </physiologicalReaction>
</comment>
<dbReference type="InterPro" id="IPR002921">
    <property type="entry name" value="Fungal_lipase-type"/>
</dbReference>
<feature type="compositionally biased region" description="Low complexity" evidence="16">
    <location>
        <begin position="311"/>
        <end position="321"/>
    </location>
</feature>
<keyword evidence="15" id="KW-0175">Coiled coil</keyword>
<feature type="compositionally biased region" description="Basic residues" evidence="16">
    <location>
        <begin position="797"/>
        <end position="807"/>
    </location>
</feature>
<dbReference type="EMBL" id="PYSW02000012">
    <property type="protein sequence ID" value="KAG2387621.1"/>
    <property type="molecule type" value="Genomic_DNA"/>
</dbReference>
<sequence>MGGGEVYEIHAMTSSATTSEGMTSSFIPIHQDTQLVKSSLTVVPSSSSSSPLPPPNNNNMIREYPQQDIYSSTPPPPHSNGIFPPPPSYLFNSPPQKRESPQEEEDSSILQHHHQQVNEISLSDSNSPSSSSFLSSVEVFCSTTPPNASPIHSITTNGASPQKKKPLPTTIGMIRKPLPPRPTQTTTEVGIVFSHPSTLNNSSDDSHGLVYVNSPPKVSYLDYSDTNSVYSQNSTTIPSTASYNYELANINPEPISHIFTSVDGSMHRSTSLAGILTNRKQNNPNSLTTTQEDIPRSHSHDKLRSDDSAKKQQINASNNNNRKNKKIFYNTEFLERCGFSNNSIEQQQLKQLKQDEIQEEQIRQMHNEQERKLKQTEMEELALVNRTLQQEFSFSEYLTSQPKYSWGDFFTHNKNAFSLIRAMASQWSWGEMTLGLEYFARSRAKTKRDFSSFMLEAQLEKIPTSEIEIWRHYARLTYQVFRDSIEDIPRNTRLELHKIIAYDRTQQAMRPGYFLCVDDFTKSILVIFRGTKSFSDILTDLHCSSIKYKYGYCHKGILTAAKYFDSNKFIKEVVRRTLDHHPGYKLRLLGHSLGGGTAAILATMWKKEFPDIHCYAFACPPVLSQILSDECAEYVTSFINGDDFVTRLSMTAVHELRKEVQNYPWKEEMMRDIQNSMIGKFAAGVKNYASGLFSGLFGSKKQEQEQIEQAILESKKEAQEEKYLNEKEAQEVKKALEESKKIYLSQSRDELSTSSSSQELADSNIGVTNEDTQSSASEEPLSAVSSQSSLTDESFTKKRTPKKKKKIQPPDSPLIINDYENLVVTLFPAGKVYQIRNINGKVYIKRAKQEEISTIILSDSYKEDHRMINYLINLDAFNITTESTVI</sequence>
<evidence type="ECO:0000256" key="7">
    <source>
        <dbReference type="ARBA" id="ARBA00022801"/>
    </source>
</evidence>
<feature type="compositionally biased region" description="Basic and acidic residues" evidence="16">
    <location>
        <begin position="293"/>
        <end position="310"/>
    </location>
</feature>
<feature type="coiled-coil region" evidence="15">
    <location>
        <begin position="352"/>
        <end position="379"/>
    </location>
</feature>
<dbReference type="InterPro" id="IPR003903">
    <property type="entry name" value="UIM_dom"/>
</dbReference>
<feature type="compositionally biased region" description="Polar residues" evidence="16">
    <location>
        <begin position="145"/>
        <end position="160"/>
    </location>
</feature>
<keyword evidence="8" id="KW-0106">Calcium</keyword>
<keyword evidence="5" id="KW-0812">Transmembrane</keyword>
<dbReference type="RefSeq" id="XP_044551613.1">
    <property type="nucleotide sequence ID" value="XM_044687883.1"/>
</dbReference>
<dbReference type="GO" id="GO:0016298">
    <property type="term" value="F:lipase activity"/>
    <property type="evidence" value="ECO:0007669"/>
    <property type="project" value="TreeGrafter"/>
</dbReference>
<evidence type="ECO:0000256" key="16">
    <source>
        <dbReference type="SAM" id="MobiDB-lite"/>
    </source>
</evidence>
<feature type="compositionally biased region" description="Low complexity" evidence="16">
    <location>
        <begin position="38"/>
        <end position="50"/>
    </location>
</feature>
<evidence type="ECO:0000313" key="18">
    <source>
        <dbReference type="EMBL" id="KAG2387621.1"/>
    </source>
</evidence>
<feature type="compositionally biased region" description="Polar residues" evidence="16">
    <location>
        <begin position="752"/>
        <end position="793"/>
    </location>
</feature>
<evidence type="ECO:0000256" key="11">
    <source>
        <dbReference type="ARBA" id="ARBA00023098"/>
    </source>
</evidence>
<dbReference type="GO" id="GO:0046872">
    <property type="term" value="F:metal ion binding"/>
    <property type="evidence" value="ECO:0007669"/>
    <property type="project" value="UniProtKB-KW"/>
</dbReference>
<gene>
    <name evidence="18" type="ORF">C9374_001215</name>
</gene>
<dbReference type="AlphaFoldDB" id="A0AA88GX96"/>
<keyword evidence="6" id="KW-0479">Metal-binding</keyword>
<evidence type="ECO:0000313" key="19">
    <source>
        <dbReference type="Proteomes" id="UP000816034"/>
    </source>
</evidence>
<reference evidence="18 19" key="1">
    <citation type="journal article" date="2018" name="BMC Genomics">
        <title>The genome of Naegleria lovaniensis, the basis for a comparative approach to unravel pathogenicity factors of the human pathogenic amoeba N. fowleri.</title>
        <authorList>
            <person name="Liechti N."/>
            <person name="Schurch N."/>
            <person name="Bruggmann R."/>
            <person name="Wittwer M."/>
        </authorList>
    </citation>
    <scope>NUCLEOTIDE SEQUENCE [LARGE SCALE GENOMIC DNA]</scope>
    <source>
        <strain evidence="18 19">ATCC 30569</strain>
    </source>
</reference>
<feature type="region of interest" description="Disordered" evidence="16">
    <location>
        <begin position="145"/>
        <end position="185"/>
    </location>
</feature>
<dbReference type="Proteomes" id="UP000816034">
    <property type="component" value="Unassembled WGS sequence"/>
</dbReference>
<dbReference type="GO" id="GO:0019369">
    <property type="term" value="P:arachidonate metabolic process"/>
    <property type="evidence" value="ECO:0007669"/>
    <property type="project" value="TreeGrafter"/>
</dbReference>
<evidence type="ECO:0000256" key="8">
    <source>
        <dbReference type="ARBA" id="ARBA00022837"/>
    </source>
</evidence>
<keyword evidence="11" id="KW-0443">Lipid metabolism</keyword>
<evidence type="ECO:0000256" key="5">
    <source>
        <dbReference type="ARBA" id="ARBA00022692"/>
    </source>
</evidence>
<dbReference type="PANTHER" id="PTHR45792:SF7">
    <property type="entry name" value="PUTATIVE (AFU_ORTHOLOGUE AFUA_6G02710)-RELATED"/>
    <property type="match status" value="1"/>
</dbReference>
<feature type="compositionally biased region" description="Pro residues" evidence="16">
    <location>
        <begin position="73"/>
        <end position="88"/>
    </location>
</feature>
<dbReference type="PROSITE" id="PS50330">
    <property type="entry name" value="UIM"/>
    <property type="match status" value="1"/>
</dbReference>
<dbReference type="Pfam" id="PF01764">
    <property type="entry name" value="Lipase_3"/>
    <property type="match status" value="1"/>
</dbReference>
<evidence type="ECO:0000256" key="12">
    <source>
        <dbReference type="ARBA" id="ARBA00023136"/>
    </source>
</evidence>
<dbReference type="SUPFAM" id="SSF53474">
    <property type="entry name" value="alpha/beta-Hydrolases"/>
    <property type="match status" value="1"/>
</dbReference>
<keyword evidence="7" id="KW-0378">Hydrolase</keyword>
<evidence type="ECO:0000256" key="14">
    <source>
        <dbReference type="ARBA" id="ARBA00026104"/>
    </source>
</evidence>
<dbReference type="GO" id="GO:0046340">
    <property type="term" value="P:diacylglycerol catabolic process"/>
    <property type="evidence" value="ECO:0007669"/>
    <property type="project" value="TreeGrafter"/>
</dbReference>
<evidence type="ECO:0000256" key="3">
    <source>
        <dbReference type="ARBA" id="ARBA00022475"/>
    </source>
</evidence>
<evidence type="ECO:0000259" key="17">
    <source>
        <dbReference type="Pfam" id="PF01764"/>
    </source>
</evidence>
<evidence type="ECO:0000256" key="6">
    <source>
        <dbReference type="ARBA" id="ARBA00022723"/>
    </source>
</evidence>
<keyword evidence="3" id="KW-1003">Cell membrane</keyword>
<dbReference type="EC" id="3.1.1.116" evidence="14"/>
<dbReference type="CDD" id="cd00519">
    <property type="entry name" value="Lipase_3"/>
    <property type="match status" value="1"/>
</dbReference>